<dbReference type="InterPro" id="IPR050261">
    <property type="entry name" value="FrsA_esterase"/>
</dbReference>
<dbReference type="GO" id="GO:0052689">
    <property type="term" value="F:carboxylic ester hydrolase activity"/>
    <property type="evidence" value="ECO:0007669"/>
    <property type="project" value="UniProtKB-ARBA"/>
</dbReference>
<dbReference type="PANTHER" id="PTHR22946">
    <property type="entry name" value="DIENELACTONE HYDROLASE DOMAIN-CONTAINING PROTEIN-RELATED"/>
    <property type="match status" value="1"/>
</dbReference>
<dbReference type="PANTHER" id="PTHR22946:SF9">
    <property type="entry name" value="POLYKETIDE TRANSFERASE AF380"/>
    <property type="match status" value="1"/>
</dbReference>
<organism evidence="3 4">
    <name type="scientific">Brevundimonas bullata</name>
    <dbReference type="NCBI Taxonomy" id="13160"/>
    <lineage>
        <taxon>Bacteria</taxon>
        <taxon>Pseudomonadati</taxon>
        <taxon>Pseudomonadota</taxon>
        <taxon>Alphaproteobacteria</taxon>
        <taxon>Caulobacterales</taxon>
        <taxon>Caulobacteraceae</taxon>
        <taxon>Brevundimonas</taxon>
    </lineage>
</organism>
<dbReference type="Gene3D" id="3.40.50.1820">
    <property type="entry name" value="alpha/beta hydrolase"/>
    <property type="match status" value="1"/>
</dbReference>
<feature type="signal peptide" evidence="2">
    <location>
        <begin position="1"/>
        <end position="20"/>
    </location>
</feature>
<keyword evidence="4" id="KW-1185">Reference proteome</keyword>
<dbReference type="InterPro" id="IPR029058">
    <property type="entry name" value="AB_hydrolase_fold"/>
</dbReference>
<evidence type="ECO:0000256" key="1">
    <source>
        <dbReference type="ARBA" id="ARBA00022801"/>
    </source>
</evidence>
<proteinExistence type="predicted"/>
<keyword evidence="2" id="KW-0732">Signal</keyword>
<accession>A0A7W7INU3</accession>
<dbReference type="InterPro" id="IPR016986">
    <property type="entry name" value="UCP031982_abhydr"/>
</dbReference>
<name>A0A7W7INU3_9CAUL</name>
<sequence length="325" mass="34705">MSTAALIAAASILLPPGATAATPSLPQAVPQPTAQAGPTIRDGVAYSRLTVSDGDQPAIEAGVWYPAETATAPRPLIVVSHGNGGDFRSHRDTVQALARAGFVVATLTHTGDNWRDQSRATDVVGRGRQLSVLIDHMLGQWEGKAGIDAERIGAFGFSAGGFTVLAAAGGDPDLMRLVDHCRANPAFYDCRLVGRYSETMNNGQGAPRLPHDARLKALVVAAPALGFTFTREGLAKVTQPIQLWQAGADQILPSPFYAEPVRDALPRPPEYKRIDGAGHFDFMPPCPPELAANAPMICAPTPGFDRALFHETLNREMIRFFKTHL</sequence>
<evidence type="ECO:0000256" key="2">
    <source>
        <dbReference type="SAM" id="SignalP"/>
    </source>
</evidence>
<dbReference type="AlphaFoldDB" id="A0A7W7INU3"/>
<comment type="caution">
    <text evidence="3">The sequence shown here is derived from an EMBL/GenBank/DDBJ whole genome shotgun (WGS) entry which is preliminary data.</text>
</comment>
<dbReference type="PIRSF" id="PIRSF031982">
    <property type="entry name" value="UCP031982_abhydr"/>
    <property type="match status" value="1"/>
</dbReference>
<dbReference type="RefSeq" id="WP_184268606.1">
    <property type="nucleotide sequence ID" value="NZ_JACHKY010000002.1"/>
</dbReference>
<dbReference type="Proteomes" id="UP000539957">
    <property type="component" value="Unassembled WGS sequence"/>
</dbReference>
<reference evidence="3 4" key="1">
    <citation type="submission" date="2020-08" db="EMBL/GenBank/DDBJ databases">
        <title>Functional genomics of gut bacteria from endangered species of beetles.</title>
        <authorList>
            <person name="Carlos-Shanley C."/>
        </authorList>
    </citation>
    <scope>NUCLEOTIDE SEQUENCE [LARGE SCALE GENOMIC DNA]</scope>
    <source>
        <strain evidence="3 4">S00123</strain>
    </source>
</reference>
<feature type="chain" id="PRO_5031044077" evidence="2">
    <location>
        <begin position="21"/>
        <end position="325"/>
    </location>
</feature>
<keyword evidence="1 3" id="KW-0378">Hydrolase</keyword>
<dbReference type="EMBL" id="JACHKY010000002">
    <property type="protein sequence ID" value="MBB4797774.1"/>
    <property type="molecule type" value="Genomic_DNA"/>
</dbReference>
<protein>
    <submittedName>
        <fullName evidence="3">Putative dienelactone hydrolase</fullName>
    </submittedName>
</protein>
<dbReference type="SUPFAM" id="SSF53474">
    <property type="entry name" value="alpha/beta-Hydrolases"/>
    <property type="match status" value="1"/>
</dbReference>
<evidence type="ECO:0000313" key="4">
    <source>
        <dbReference type="Proteomes" id="UP000539957"/>
    </source>
</evidence>
<evidence type="ECO:0000313" key="3">
    <source>
        <dbReference type="EMBL" id="MBB4797774.1"/>
    </source>
</evidence>
<gene>
    <name evidence="3" type="ORF">HNP32_001498</name>
</gene>